<keyword evidence="3" id="KW-0333">Golgi apparatus</keyword>
<evidence type="ECO:0000256" key="3">
    <source>
        <dbReference type="ARBA" id="ARBA00023034"/>
    </source>
</evidence>
<evidence type="ECO:0000256" key="1">
    <source>
        <dbReference type="ARBA" id="ARBA00004323"/>
    </source>
</evidence>
<dbReference type="ExpressionAtlas" id="A0A2K3E3C0">
    <property type="expression patterns" value="baseline"/>
</dbReference>
<dbReference type="PANTHER" id="PTHR11062:SF376">
    <property type="entry name" value="EXOSTOSIN FAMILY PROTEIN"/>
    <property type="match status" value="1"/>
</dbReference>
<dbReference type="KEGG" id="cre:CHLRE_02g116600v5"/>
<evidence type="ECO:0000313" key="8">
    <source>
        <dbReference type="EMBL" id="PNW87286.1"/>
    </source>
</evidence>
<feature type="region of interest" description="Disordered" evidence="4">
    <location>
        <begin position="617"/>
        <end position="636"/>
    </location>
</feature>
<dbReference type="OrthoDB" id="1924787at2759"/>
<dbReference type="EMBL" id="CM008963">
    <property type="protein sequence ID" value="PNW87286.1"/>
    <property type="molecule type" value="Genomic_DNA"/>
</dbReference>
<name>A0A2K3E3C0_CHLRE</name>
<dbReference type="InterPro" id="IPR040911">
    <property type="entry name" value="Exostosin_GT47"/>
</dbReference>
<feature type="signal peptide" evidence="5">
    <location>
        <begin position="1"/>
        <end position="28"/>
    </location>
</feature>
<dbReference type="Proteomes" id="UP000006906">
    <property type="component" value="Chromosome 2"/>
</dbReference>
<evidence type="ECO:0000256" key="2">
    <source>
        <dbReference type="ARBA" id="ARBA00010271"/>
    </source>
</evidence>
<dbReference type="GO" id="GO:0000139">
    <property type="term" value="C:Golgi membrane"/>
    <property type="evidence" value="ECO:0007669"/>
    <property type="project" value="UniProtKB-SubCell"/>
</dbReference>
<dbReference type="InterPro" id="IPR000742">
    <property type="entry name" value="EGF"/>
</dbReference>
<feature type="domain" description="EGF-like" evidence="7">
    <location>
        <begin position="105"/>
        <end position="116"/>
    </location>
</feature>
<evidence type="ECO:0000256" key="4">
    <source>
        <dbReference type="SAM" id="MobiDB-lite"/>
    </source>
</evidence>
<feature type="domain" description="EGF-like" evidence="6">
    <location>
        <begin position="49"/>
        <end position="60"/>
    </location>
</feature>
<dbReference type="InParanoid" id="A0A2K3E3C0"/>
<dbReference type="PROSITE" id="PS00022">
    <property type="entry name" value="EGF_1"/>
    <property type="match status" value="1"/>
</dbReference>
<reference evidence="8 9" key="1">
    <citation type="journal article" date="2007" name="Science">
        <title>The Chlamydomonas genome reveals the evolution of key animal and plant functions.</title>
        <authorList>
            <person name="Merchant S.S."/>
            <person name="Prochnik S.E."/>
            <person name="Vallon O."/>
            <person name="Harris E.H."/>
            <person name="Karpowicz S.J."/>
            <person name="Witman G.B."/>
            <person name="Terry A."/>
            <person name="Salamov A."/>
            <person name="Fritz-Laylin L.K."/>
            <person name="Marechal-Drouard L."/>
            <person name="Marshall W.F."/>
            <person name="Qu L.H."/>
            <person name="Nelson D.R."/>
            <person name="Sanderfoot A.A."/>
            <person name="Spalding M.H."/>
            <person name="Kapitonov V.V."/>
            <person name="Ren Q."/>
            <person name="Ferris P."/>
            <person name="Lindquist E."/>
            <person name="Shapiro H."/>
            <person name="Lucas S.M."/>
            <person name="Grimwood J."/>
            <person name="Schmutz J."/>
            <person name="Cardol P."/>
            <person name="Cerutti H."/>
            <person name="Chanfreau G."/>
            <person name="Chen C.L."/>
            <person name="Cognat V."/>
            <person name="Croft M.T."/>
            <person name="Dent R."/>
            <person name="Dutcher S."/>
            <person name="Fernandez E."/>
            <person name="Fukuzawa H."/>
            <person name="Gonzalez-Ballester D."/>
            <person name="Gonzalez-Halphen D."/>
            <person name="Hallmann A."/>
            <person name="Hanikenne M."/>
            <person name="Hippler M."/>
            <person name="Inwood W."/>
            <person name="Jabbari K."/>
            <person name="Kalanon M."/>
            <person name="Kuras R."/>
            <person name="Lefebvre P.A."/>
            <person name="Lemaire S.D."/>
            <person name="Lobanov A.V."/>
            <person name="Lohr M."/>
            <person name="Manuell A."/>
            <person name="Meier I."/>
            <person name="Mets L."/>
            <person name="Mittag M."/>
            <person name="Mittelmeier T."/>
            <person name="Moroney J.V."/>
            <person name="Moseley J."/>
            <person name="Napoli C."/>
            <person name="Nedelcu A.M."/>
            <person name="Niyogi K."/>
            <person name="Novoselov S.V."/>
            <person name="Paulsen I.T."/>
            <person name="Pazour G."/>
            <person name="Purton S."/>
            <person name="Ral J.P."/>
            <person name="Riano-Pachon D.M."/>
            <person name="Riekhof W."/>
            <person name="Rymarquis L."/>
            <person name="Schroda M."/>
            <person name="Stern D."/>
            <person name="Umen J."/>
            <person name="Willows R."/>
            <person name="Wilson N."/>
            <person name="Zimmer S.L."/>
            <person name="Allmer J."/>
            <person name="Balk J."/>
            <person name="Bisova K."/>
            <person name="Chen C.J."/>
            <person name="Elias M."/>
            <person name="Gendler K."/>
            <person name="Hauser C."/>
            <person name="Lamb M.R."/>
            <person name="Ledford H."/>
            <person name="Long J.C."/>
            <person name="Minagawa J."/>
            <person name="Page M.D."/>
            <person name="Pan J."/>
            <person name="Pootakham W."/>
            <person name="Roje S."/>
            <person name="Rose A."/>
            <person name="Stahlberg E."/>
            <person name="Terauchi A.M."/>
            <person name="Yang P."/>
            <person name="Ball S."/>
            <person name="Bowler C."/>
            <person name="Dieckmann C.L."/>
            <person name="Gladyshev V.N."/>
            <person name="Green P."/>
            <person name="Jorgensen R."/>
            <person name="Mayfield S."/>
            <person name="Mueller-Roeber B."/>
            <person name="Rajamani S."/>
            <person name="Sayre R.T."/>
            <person name="Brokstein P."/>
            <person name="Dubchak I."/>
            <person name="Goodstein D."/>
            <person name="Hornick L."/>
            <person name="Huang Y.W."/>
            <person name="Jhaveri J."/>
            <person name="Luo Y."/>
            <person name="Martinez D."/>
            <person name="Ngau W.C."/>
            <person name="Otillar B."/>
            <person name="Poliakov A."/>
            <person name="Porter A."/>
            <person name="Szajkowski L."/>
            <person name="Werner G."/>
            <person name="Zhou K."/>
            <person name="Grigoriev I.V."/>
            <person name="Rokhsar D.S."/>
            <person name="Grossman A.R."/>
        </authorList>
    </citation>
    <scope>NUCLEOTIDE SEQUENCE [LARGE SCALE GENOMIC DNA]</scope>
    <source>
        <strain evidence="9">CC-503</strain>
    </source>
</reference>
<dbReference type="Gene3D" id="2.10.25.10">
    <property type="entry name" value="Laminin"/>
    <property type="match status" value="1"/>
</dbReference>
<dbReference type="GO" id="GO:0016757">
    <property type="term" value="F:glycosyltransferase activity"/>
    <property type="evidence" value="ECO:0007669"/>
    <property type="project" value="InterPro"/>
</dbReference>
<dbReference type="RefSeq" id="XP_042927611.1">
    <property type="nucleotide sequence ID" value="XM_043059976.1"/>
</dbReference>
<evidence type="ECO:0000259" key="7">
    <source>
        <dbReference type="PROSITE" id="PS01186"/>
    </source>
</evidence>
<dbReference type="PROSITE" id="PS01186">
    <property type="entry name" value="EGF_2"/>
    <property type="match status" value="1"/>
</dbReference>
<organism evidence="8 9">
    <name type="scientific">Chlamydomonas reinhardtii</name>
    <name type="common">Chlamydomonas smithii</name>
    <dbReference type="NCBI Taxonomy" id="3055"/>
    <lineage>
        <taxon>Eukaryota</taxon>
        <taxon>Viridiplantae</taxon>
        <taxon>Chlorophyta</taxon>
        <taxon>core chlorophytes</taxon>
        <taxon>Chlorophyceae</taxon>
        <taxon>CS clade</taxon>
        <taxon>Chlamydomonadales</taxon>
        <taxon>Chlamydomonadaceae</taxon>
        <taxon>Chlamydomonas</taxon>
    </lineage>
</organism>
<accession>A0A2K3E3C0</accession>
<keyword evidence="5" id="KW-0732">Signal</keyword>
<evidence type="ECO:0000256" key="5">
    <source>
        <dbReference type="SAM" id="SignalP"/>
    </source>
</evidence>
<dbReference type="Pfam" id="PF03016">
    <property type="entry name" value="Exostosin_GT47"/>
    <property type="match status" value="1"/>
</dbReference>
<dbReference type="Gramene" id="PNW87286">
    <property type="protein sequence ID" value="PNW87286"/>
    <property type="gene ID" value="CHLRE_02g116600v5"/>
</dbReference>
<dbReference type="InterPro" id="IPR004263">
    <property type="entry name" value="Exostosin"/>
</dbReference>
<protein>
    <recommendedName>
        <fullName evidence="6 7">EGF-like domain-containing protein</fullName>
    </recommendedName>
</protein>
<comment type="subcellular location">
    <subcellularLocation>
        <location evidence="1">Golgi apparatus membrane</location>
        <topology evidence="1">Single-pass type II membrane protein</topology>
    </subcellularLocation>
</comment>
<dbReference type="GeneID" id="5725420"/>
<feature type="chain" id="PRO_5014421251" description="EGF-like domain-containing protein" evidence="5">
    <location>
        <begin position="29"/>
        <end position="712"/>
    </location>
</feature>
<sequence length="712" mass="79012">MREKRFCATAAALLLGLALLPLLQPAIGQKACPEGCSKFGTCNLELGRCDCPWNYTGDACQTHNPAGFCVKRLGVDNPINTCKDGDPTLCVNACNGRGDCKGGFCHCKEGYFGTDCALSYNDQGKIEVLAGLNYRLNKRGPNIYIYEVPPEYHVKRDIHKVDRPPLQLAFMERILSGGHRTHNPEEADFFYIPGSSRDLKKAFLLQPLLAYISTTWPFWNATGGARHIMPAEGDVGTCELPLKVRLFTANVTWLQFWGMYDFHPHWTQIFHNRIPCMVPGRDIVVPFMAMSSHDRFVIETPLHPRNQKRNRTNTFFFAGGVCGSGNKRALPPHCTYYKQVRYSGGVRQAVYLHFHNRTGWRVVPGTDDYARDYASSRFCLAAAGGGWGKRGIVAAMYGCIPVAATDMLYEAFEPEMDWGRFGVRITQAEIPQLADKLEAYSEAEVARMQERTACAAQHLHWSTNLGGIMGETGEFDAFNTIMAILRMRRKRPDLKPEQYYDQDEDFKNFIDCKPYRPSARHTPLCTMYVGPGMEPRGYEDACPAARYYFRRKMGPPGGAICALANSRSAACCQLQIWLAVAAGPAAEAAAAEQHRRCAAVWSVGGRAQRPRALGADVAAGGRGQERSRQLVRGAERSPRGGAVVPRVAAAAADDPQAAAPPLCTMFISPLYTKFDDTCPAKHFRYYMRRKMGPPGGAICVDAKDLASCRRFD</sequence>
<keyword evidence="9" id="KW-1185">Reference proteome</keyword>
<evidence type="ECO:0000313" key="9">
    <source>
        <dbReference type="Proteomes" id="UP000006906"/>
    </source>
</evidence>
<feature type="compositionally biased region" description="Basic and acidic residues" evidence="4">
    <location>
        <begin position="623"/>
        <end position="636"/>
    </location>
</feature>
<dbReference type="AlphaFoldDB" id="A0A2K3E3C0"/>
<dbReference type="PANTHER" id="PTHR11062">
    <property type="entry name" value="EXOSTOSIN HEPARAN SULFATE GLYCOSYLTRANSFERASE -RELATED"/>
    <property type="match status" value="1"/>
</dbReference>
<gene>
    <name evidence="8" type="ORF">CHLRE_02g116600v5</name>
</gene>
<proteinExistence type="inferred from homology"/>
<comment type="similarity">
    <text evidence="2">Belongs to the glycosyltransferase 47 family.</text>
</comment>
<evidence type="ECO:0000259" key="6">
    <source>
        <dbReference type="PROSITE" id="PS00022"/>
    </source>
</evidence>